<dbReference type="AlphaFoldDB" id="A0A836H6Y1"/>
<reference evidence="1 2" key="1">
    <citation type="submission" date="2021-02" db="EMBL/GenBank/DDBJ databases">
        <title>Leishmania (Mundinia) enrietti genome sequencing and assembly.</title>
        <authorList>
            <person name="Almutairi H."/>
            <person name="Gatherer D."/>
        </authorList>
    </citation>
    <scope>NUCLEOTIDE SEQUENCE [LARGE SCALE GENOMIC DNA]</scope>
    <source>
        <strain evidence="1">CUR178</strain>
    </source>
</reference>
<comment type="caution">
    <text evidence="1">The sequence shown here is derived from an EMBL/GenBank/DDBJ whole genome shotgun (WGS) entry which is preliminary data.</text>
</comment>
<dbReference type="KEGG" id="lenr:94174664"/>
<gene>
    <name evidence="1" type="ORF">CUR178_07513</name>
</gene>
<name>A0A836H6Y1_LEIEN</name>
<dbReference type="RefSeq" id="XP_067695644.1">
    <property type="nucleotide sequence ID" value="XM_067839154.1"/>
</dbReference>
<proteinExistence type="predicted"/>
<dbReference type="EMBL" id="JAFHKP010000006">
    <property type="protein sequence ID" value="KAG5485919.1"/>
    <property type="molecule type" value="Genomic_DNA"/>
</dbReference>
<evidence type="ECO:0000313" key="1">
    <source>
        <dbReference type="EMBL" id="KAG5485919.1"/>
    </source>
</evidence>
<sequence length="111" mass="11802">MGLMEREACTRALLYLPRNASLCALSGTLTGRIGRPAEAQDSMRVAIALAAPEESAESSLVAKLRCGRPSPPAAASFLAADCLNVFKGITTEEPHSSRADLLRYARAILSR</sequence>
<accession>A0A836H6Y1</accession>
<evidence type="ECO:0000313" key="2">
    <source>
        <dbReference type="Proteomes" id="UP000674179"/>
    </source>
</evidence>
<organism evidence="1 2">
    <name type="scientific">Leishmania enriettii</name>
    <dbReference type="NCBI Taxonomy" id="5663"/>
    <lineage>
        <taxon>Eukaryota</taxon>
        <taxon>Discoba</taxon>
        <taxon>Euglenozoa</taxon>
        <taxon>Kinetoplastea</taxon>
        <taxon>Metakinetoplastina</taxon>
        <taxon>Trypanosomatida</taxon>
        <taxon>Trypanosomatidae</taxon>
        <taxon>Leishmaniinae</taxon>
        <taxon>Leishmania</taxon>
    </lineage>
</organism>
<dbReference type="Proteomes" id="UP000674179">
    <property type="component" value="Chromosome 6"/>
</dbReference>
<dbReference type="GeneID" id="94174664"/>
<keyword evidence="2" id="KW-1185">Reference proteome</keyword>
<protein>
    <submittedName>
        <fullName evidence="1">Uncharacterized protein</fullName>
    </submittedName>
</protein>